<sequence>MGQRILCEVHNCKYWGEGNNCHADVIYVVSQKGKHAAHSDETDCKTFVPQA</sequence>
<evidence type="ECO:0000313" key="3">
    <source>
        <dbReference type="Proteomes" id="UP001597218"/>
    </source>
</evidence>
<accession>A0ABW4SKS2</accession>
<dbReference type="EMBL" id="JBHUGI010000032">
    <property type="protein sequence ID" value="MFD1929097.1"/>
    <property type="molecule type" value="Genomic_DNA"/>
</dbReference>
<reference evidence="3" key="1">
    <citation type="journal article" date="2019" name="Int. J. Syst. Evol. Microbiol.">
        <title>The Global Catalogue of Microorganisms (GCM) 10K type strain sequencing project: providing services to taxonomists for standard genome sequencing and annotation.</title>
        <authorList>
            <consortium name="The Broad Institute Genomics Platform"/>
            <consortium name="The Broad Institute Genome Sequencing Center for Infectious Disease"/>
            <person name="Wu L."/>
            <person name="Ma J."/>
        </authorList>
    </citation>
    <scope>NUCLEOTIDE SEQUENCE [LARGE SCALE GENOMIC DNA]</scope>
    <source>
        <strain evidence="3">CGMCC 4.7177</strain>
    </source>
</reference>
<proteinExistence type="predicted"/>
<evidence type="ECO:0000259" key="1">
    <source>
        <dbReference type="Pfam" id="PF07561"/>
    </source>
</evidence>
<dbReference type="InterPro" id="IPR011437">
    <property type="entry name" value="DUF1540"/>
</dbReference>
<protein>
    <submittedName>
        <fullName evidence="2">DUF1540 domain-containing protein</fullName>
    </submittedName>
</protein>
<gene>
    <name evidence="2" type="ORF">ACFSFY_13725</name>
</gene>
<comment type="caution">
    <text evidence="2">The sequence shown here is derived from an EMBL/GenBank/DDBJ whole genome shotgun (WGS) entry which is preliminary data.</text>
</comment>
<organism evidence="2 3">
    <name type="scientific">Sporosarcina siberiensis</name>
    <dbReference type="NCBI Taxonomy" id="1365606"/>
    <lineage>
        <taxon>Bacteria</taxon>
        <taxon>Bacillati</taxon>
        <taxon>Bacillota</taxon>
        <taxon>Bacilli</taxon>
        <taxon>Bacillales</taxon>
        <taxon>Caryophanaceae</taxon>
        <taxon>Sporosarcina</taxon>
    </lineage>
</organism>
<dbReference type="Proteomes" id="UP001597218">
    <property type="component" value="Unassembled WGS sequence"/>
</dbReference>
<dbReference type="RefSeq" id="WP_381538929.1">
    <property type="nucleotide sequence ID" value="NZ_JBHUGI010000032.1"/>
</dbReference>
<feature type="domain" description="DUF1540" evidence="1">
    <location>
        <begin position="5"/>
        <end position="47"/>
    </location>
</feature>
<evidence type="ECO:0000313" key="2">
    <source>
        <dbReference type="EMBL" id="MFD1929097.1"/>
    </source>
</evidence>
<dbReference type="Pfam" id="PF07561">
    <property type="entry name" value="DUF1540"/>
    <property type="match status" value="1"/>
</dbReference>
<keyword evidence="3" id="KW-1185">Reference proteome</keyword>
<name>A0ABW4SKS2_9BACL</name>